<dbReference type="EMBL" id="JACAZI010000001">
    <property type="protein sequence ID" value="KAF7372507.1"/>
    <property type="molecule type" value="Genomic_DNA"/>
</dbReference>
<evidence type="ECO:0000313" key="1">
    <source>
        <dbReference type="EMBL" id="KAF7372507.1"/>
    </source>
</evidence>
<sequence length="108" mass="11833">MMKQTEDANEKMGVGTWVDLEYSVSKPGMSSRLAYSSSSRRGAGGQGVLRTEKCNFLFFDIATHPVADARVKAGVANRVVALLTSRMSAVPPPRGLLRVRGVHRKRTR</sequence>
<name>A0A8H7DGQ3_9AGAR</name>
<keyword evidence="2" id="KW-1185">Reference proteome</keyword>
<comment type="caution">
    <text evidence="1">The sequence shown here is derived from an EMBL/GenBank/DDBJ whole genome shotgun (WGS) entry which is preliminary data.</text>
</comment>
<organism evidence="1 2">
    <name type="scientific">Mycena venus</name>
    <dbReference type="NCBI Taxonomy" id="2733690"/>
    <lineage>
        <taxon>Eukaryota</taxon>
        <taxon>Fungi</taxon>
        <taxon>Dikarya</taxon>
        <taxon>Basidiomycota</taxon>
        <taxon>Agaricomycotina</taxon>
        <taxon>Agaricomycetes</taxon>
        <taxon>Agaricomycetidae</taxon>
        <taxon>Agaricales</taxon>
        <taxon>Marasmiineae</taxon>
        <taxon>Mycenaceae</taxon>
        <taxon>Mycena</taxon>
    </lineage>
</organism>
<proteinExistence type="predicted"/>
<evidence type="ECO:0000313" key="2">
    <source>
        <dbReference type="Proteomes" id="UP000620124"/>
    </source>
</evidence>
<reference evidence="1" key="1">
    <citation type="submission" date="2020-05" db="EMBL/GenBank/DDBJ databases">
        <title>Mycena genomes resolve the evolution of fungal bioluminescence.</title>
        <authorList>
            <person name="Tsai I.J."/>
        </authorList>
    </citation>
    <scope>NUCLEOTIDE SEQUENCE</scope>
    <source>
        <strain evidence="1">CCC161011</strain>
    </source>
</reference>
<accession>A0A8H7DGQ3</accession>
<dbReference type="AlphaFoldDB" id="A0A8H7DGQ3"/>
<protein>
    <submittedName>
        <fullName evidence="1">GPP34-domain-containing protein</fullName>
    </submittedName>
</protein>
<gene>
    <name evidence="1" type="ORF">MVEN_00112600</name>
</gene>
<dbReference type="Proteomes" id="UP000620124">
    <property type="component" value="Unassembled WGS sequence"/>
</dbReference>
<dbReference type="InterPro" id="IPR038261">
    <property type="entry name" value="GPP34-like_sf"/>
</dbReference>
<dbReference type="Gene3D" id="1.10.3630.10">
    <property type="entry name" value="yeast vps74-n-term truncation variant domain like"/>
    <property type="match status" value="1"/>
</dbReference>
<dbReference type="OrthoDB" id="2189106at2759"/>